<dbReference type="Proteomes" id="UP001327027">
    <property type="component" value="Unassembled WGS sequence"/>
</dbReference>
<keyword evidence="1" id="KW-0472">Membrane</keyword>
<organism evidence="2 3">
    <name type="scientific">Aquimarina gracilis</name>
    <dbReference type="NCBI Taxonomy" id="874422"/>
    <lineage>
        <taxon>Bacteria</taxon>
        <taxon>Pseudomonadati</taxon>
        <taxon>Bacteroidota</taxon>
        <taxon>Flavobacteriia</taxon>
        <taxon>Flavobacteriales</taxon>
        <taxon>Flavobacteriaceae</taxon>
        <taxon>Aquimarina</taxon>
    </lineage>
</organism>
<name>A0ABU5ZVZ3_9FLAO</name>
<sequence>MQQYRYSKKEEFVVVTIIGLQHRLDQFMYNLVHFSLYEVIVYYWILKLYGKGICKEDAIQVIYKARNLYLLR</sequence>
<evidence type="ECO:0000313" key="2">
    <source>
        <dbReference type="EMBL" id="MEB3346024.1"/>
    </source>
</evidence>
<accession>A0ABU5ZVZ3</accession>
<dbReference type="EMBL" id="JAYKLX010000005">
    <property type="protein sequence ID" value="MEB3346024.1"/>
    <property type="molecule type" value="Genomic_DNA"/>
</dbReference>
<protein>
    <submittedName>
        <fullName evidence="2">Uncharacterized protein</fullName>
    </submittedName>
</protein>
<evidence type="ECO:0000256" key="1">
    <source>
        <dbReference type="SAM" id="Phobius"/>
    </source>
</evidence>
<keyword evidence="1" id="KW-0812">Transmembrane</keyword>
<keyword evidence="1" id="KW-1133">Transmembrane helix</keyword>
<dbReference type="RefSeq" id="WP_324180054.1">
    <property type="nucleotide sequence ID" value="NZ_BAABAW010000006.1"/>
</dbReference>
<proteinExistence type="predicted"/>
<feature type="transmembrane region" description="Helical" evidence="1">
    <location>
        <begin position="27"/>
        <end position="46"/>
    </location>
</feature>
<evidence type="ECO:0000313" key="3">
    <source>
        <dbReference type="Proteomes" id="UP001327027"/>
    </source>
</evidence>
<keyword evidence="3" id="KW-1185">Reference proteome</keyword>
<comment type="caution">
    <text evidence="2">The sequence shown here is derived from an EMBL/GenBank/DDBJ whole genome shotgun (WGS) entry which is preliminary data.</text>
</comment>
<reference evidence="2 3" key="1">
    <citation type="journal article" date="2013" name="Int. J. Syst. Evol. Microbiol.">
        <title>Aquimarina gracilis sp. nov., isolated from the gut microflora of a mussel, Mytilus coruscus, and emended description of Aquimarina spongiae.</title>
        <authorList>
            <person name="Park S.C."/>
            <person name="Choe H.N."/>
            <person name="Baik K.S."/>
            <person name="Seong C.N."/>
        </authorList>
    </citation>
    <scope>NUCLEOTIDE SEQUENCE [LARGE SCALE GENOMIC DNA]</scope>
    <source>
        <strain evidence="2 3">PSC32</strain>
    </source>
</reference>
<gene>
    <name evidence="2" type="ORF">U6A24_11160</name>
</gene>